<dbReference type="Gene3D" id="3.90.1150.10">
    <property type="entry name" value="Aspartate Aminotransferase, domain 1"/>
    <property type="match status" value="1"/>
</dbReference>
<keyword evidence="8" id="KW-1185">Reference proteome</keyword>
<dbReference type="InterPro" id="IPR010969">
    <property type="entry name" value="Cys_dSase-rel_unknwn_funct"/>
</dbReference>
<reference evidence="7 8" key="1">
    <citation type="submission" date="2017-04" db="EMBL/GenBank/DDBJ databases">
        <authorList>
            <person name="Afonso C.L."/>
            <person name="Miller P.J."/>
            <person name="Scott M.A."/>
            <person name="Spackman E."/>
            <person name="Goraichik I."/>
            <person name="Dimitrov K.M."/>
            <person name="Suarez D.L."/>
            <person name="Swayne D.E."/>
        </authorList>
    </citation>
    <scope>NUCLEOTIDE SEQUENCE [LARGE SCALE GENOMIC DNA]</scope>
    <source>
        <strain evidence="7 8">DSM 13146</strain>
    </source>
</reference>
<dbReference type="Gene3D" id="3.40.640.10">
    <property type="entry name" value="Type I PLP-dependent aspartate aminotransferase-like (Major domain)"/>
    <property type="match status" value="1"/>
</dbReference>
<comment type="similarity">
    <text evidence="2">Belongs to the class-V pyridoxal-phosphate-dependent aminotransferase family. Csd subfamily.</text>
</comment>
<proteinExistence type="inferred from homology"/>
<dbReference type="AlphaFoldDB" id="A0A1W1XK62"/>
<dbReference type="Pfam" id="PF00266">
    <property type="entry name" value="Aminotran_5"/>
    <property type="match status" value="1"/>
</dbReference>
<dbReference type="SUPFAM" id="SSF53383">
    <property type="entry name" value="PLP-dependent transferases"/>
    <property type="match status" value="1"/>
</dbReference>
<dbReference type="PIRSF" id="PIRSF005572">
    <property type="entry name" value="NifS"/>
    <property type="match status" value="1"/>
</dbReference>
<evidence type="ECO:0000256" key="2">
    <source>
        <dbReference type="ARBA" id="ARBA00010447"/>
    </source>
</evidence>
<sequence length="397" mass="42681">MTQSPFSHKRSDAADIYLDHAATSYPKPAAVEEAVLWALRELAAPGRGTHPRAQKATQWIEEARRAAADLLGAEDPSRVVFTKSATEGINCALKGFVRPGDRVVATSMEHNAVARPLARLMRERDVTVEWLPCLPSGALDLDLVRKALDPPPRLVVCPHASNVNGALFPVESIARLCHERGVAFLLDAAQTAGIVPIHADQWGCAMIACSGHKGLLGPSGVGLLYVGRHVDVAPLLEGGTGSRSEQWEQPEHLPDRYEAGTPNVPGIAGLKAGIHTVQERGVQSIGERERGAASFLEDQMEAVRGVVVHRPHRRGGNAVSFRVEGLHPQDVASVLAQAGIAVRAGLHCAPLAHRTLGTYPEGTVRAAPGLDTSQEDLLCLVERVDRLVSRKRRRGLR</sequence>
<evidence type="ECO:0000256" key="5">
    <source>
        <dbReference type="ARBA" id="ARBA00050776"/>
    </source>
</evidence>
<dbReference type="EMBL" id="FWXF01000009">
    <property type="protein sequence ID" value="SMC23941.1"/>
    <property type="molecule type" value="Genomic_DNA"/>
</dbReference>
<dbReference type="InterPro" id="IPR016454">
    <property type="entry name" value="Cysteine_dSase"/>
</dbReference>
<dbReference type="STRING" id="1121390.SAMN02746041_01878"/>
<evidence type="ECO:0000256" key="1">
    <source>
        <dbReference type="ARBA" id="ARBA00001933"/>
    </source>
</evidence>
<dbReference type="InterPro" id="IPR000192">
    <property type="entry name" value="Aminotrans_V_dom"/>
</dbReference>
<dbReference type="RefSeq" id="WP_084057620.1">
    <property type="nucleotide sequence ID" value="NZ_FWXF01000009.1"/>
</dbReference>
<evidence type="ECO:0000313" key="8">
    <source>
        <dbReference type="Proteomes" id="UP000192783"/>
    </source>
</evidence>
<dbReference type="EC" id="2.8.1.7" evidence="3"/>
<organism evidence="7 8">
    <name type="scientific">Desulfacinum hydrothermale DSM 13146</name>
    <dbReference type="NCBI Taxonomy" id="1121390"/>
    <lineage>
        <taxon>Bacteria</taxon>
        <taxon>Pseudomonadati</taxon>
        <taxon>Thermodesulfobacteriota</taxon>
        <taxon>Syntrophobacteria</taxon>
        <taxon>Syntrophobacterales</taxon>
        <taxon>Syntrophobacteraceae</taxon>
        <taxon>Desulfacinum</taxon>
    </lineage>
</organism>
<feature type="domain" description="Aminotransferase class V" evidence="6">
    <location>
        <begin position="16"/>
        <end position="377"/>
    </location>
</feature>
<name>A0A1W1XK62_9BACT</name>
<dbReference type="PANTHER" id="PTHR43586:SF4">
    <property type="entry name" value="ISOPENICILLIN N EPIMERASE"/>
    <property type="match status" value="1"/>
</dbReference>
<evidence type="ECO:0000256" key="3">
    <source>
        <dbReference type="ARBA" id="ARBA00012239"/>
    </source>
</evidence>
<gene>
    <name evidence="7" type="ORF">SAMN02746041_01878</name>
</gene>
<protein>
    <recommendedName>
        <fullName evidence="3">cysteine desulfurase</fullName>
        <ecNumber evidence="3">2.8.1.7</ecNumber>
    </recommendedName>
</protein>
<dbReference type="InterPro" id="IPR015421">
    <property type="entry name" value="PyrdxlP-dep_Trfase_major"/>
</dbReference>
<dbReference type="GO" id="GO:0031071">
    <property type="term" value="F:cysteine desulfurase activity"/>
    <property type="evidence" value="ECO:0007669"/>
    <property type="project" value="UniProtKB-EC"/>
</dbReference>
<dbReference type="Proteomes" id="UP000192783">
    <property type="component" value="Unassembled WGS sequence"/>
</dbReference>
<dbReference type="InterPro" id="IPR015424">
    <property type="entry name" value="PyrdxlP-dep_Trfase"/>
</dbReference>
<dbReference type="PANTHER" id="PTHR43586">
    <property type="entry name" value="CYSTEINE DESULFURASE"/>
    <property type="match status" value="1"/>
</dbReference>
<keyword evidence="4" id="KW-0663">Pyridoxal phosphate</keyword>
<accession>A0A1W1XK62</accession>
<comment type="cofactor">
    <cofactor evidence="1">
        <name>pyridoxal 5'-phosphate</name>
        <dbReference type="ChEBI" id="CHEBI:597326"/>
    </cofactor>
</comment>
<evidence type="ECO:0000313" key="7">
    <source>
        <dbReference type="EMBL" id="SMC23941.1"/>
    </source>
</evidence>
<comment type="catalytic activity">
    <reaction evidence="5">
        <text>(sulfur carrier)-H + L-cysteine = (sulfur carrier)-SH + L-alanine</text>
        <dbReference type="Rhea" id="RHEA:43892"/>
        <dbReference type="Rhea" id="RHEA-COMP:14737"/>
        <dbReference type="Rhea" id="RHEA-COMP:14739"/>
        <dbReference type="ChEBI" id="CHEBI:29917"/>
        <dbReference type="ChEBI" id="CHEBI:35235"/>
        <dbReference type="ChEBI" id="CHEBI:57972"/>
        <dbReference type="ChEBI" id="CHEBI:64428"/>
        <dbReference type="EC" id="2.8.1.7"/>
    </reaction>
</comment>
<evidence type="ECO:0000256" key="4">
    <source>
        <dbReference type="ARBA" id="ARBA00022898"/>
    </source>
</evidence>
<dbReference type="NCBIfam" id="TIGR01977">
    <property type="entry name" value="am_tr_V_EF2568"/>
    <property type="match status" value="1"/>
</dbReference>
<dbReference type="InterPro" id="IPR015422">
    <property type="entry name" value="PyrdxlP-dep_Trfase_small"/>
</dbReference>
<evidence type="ECO:0000259" key="6">
    <source>
        <dbReference type="Pfam" id="PF00266"/>
    </source>
</evidence>
<dbReference type="OrthoDB" id="9808002at2"/>